<dbReference type="InterPro" id="IPR016181">
    <property type="entry name" value="Acyl_CoA_acyltransferase"/>
</dbReference>
<dbReference type="RefSeq" id="WP_222595866.1">
    <property type="nucleotide sequence ID" value="NZ_BAAARM010000003.1"/>
</dbReference>
<dbReference type="PANTHER" id="PTHR43792:SF13">
    <property type="entry name" value="ACETYLTRANSFERASE"/>
    <property type="match status" value="1"/>
</dbReference>
<dbReference type="GO" id="GO:0016747">
    <property type="term" value="F:acyltransferase activity, transferring groups other than amino-acyl groups"/>
    <property type="evidence" value="ECO:0007669"/>
    <property type="project" value="InterPro"/>
</dbReference>
<dbReference type="Proteomes" id="UP000321181">
    <property type="component" value="Unassembled WGS sequence"/>
</dbReference>
<accession>A0A512DC90</accession>
<evidence type="ECO:0000259" key="1">
    <source>
        <dbReference type="PROSITE" id="PS51186"/>
    </source>
</evidence>
<proteinExistence type="predicted"/>
<dbReference type="EMBL" id="BJYY01000013">
    <property type="protein sequence ID" value="GEO34075.1"/>
    <property type="molecule type" value="Genomic_DNA"/>
</dbReference>
<feature type="domain" description="N-acetyltransferase" evidence="1">
    <location>
        <begin position="7"/>
        <end position="167"/>
    </location>
</feature>
<gene>
    <name evidence="2" type="ORF">CAE01nite_18000</name>
</gene>
<dbReference type="AlphaFoldDB" id="A0A512DC90"/>
<dbReference type="PROSITE" id="PS51186">
    <property type="entry name" value="GNAT"/>
    <property type="match status" value="1"/>
</dbReference>
<comment type="caution">
    <text evidence="2">The sequence shown here is derived from an EMBL/GenBank/DDBJ whole genome shotgun (WGS) entry which is preliminary data.</text>
</comment>
<evidence type="ECO:0000313" key="2">
    <source>
        <dbReference type="EMBL" id="GEO34075.1"/>
    </source>
</evidence>
<dbReference type="PANTHER" id="PTHR43792">
    <property type="entry name" value="GNAT FAMILY, PUTATIVE (AFU_ORTHOLOGUE AFUA_3G00765)-RELATED-RELATED"/>
    <property type="match status" value="1"/>
</dbReference>
<evidence type="ECO:0000313" key="3">
    <source>
        <dbReference type="Proteomes" id="UP000321181"/>
    </source>
</evidence>
<keyword evidence="3" id="KW-1185">Reference proteome</keyword>
<dbReference type="Gene3D" id="3.40.630.30">
    <property type="match status" value="1"/>
</dbReference>
<dbReference type="SUPFAM" id="SSF55729">
    <property type="entry name" value="Acyl-CoA N-acyltransferases (Nat)"/>
    <property type="match status" value="1"/>
</dbReference>
<organism evidence="2 3">
    <name type="scientific">Cellulomonas aerilata</name>
    <dbReference type="NCBI Taxonomy" id="515326"/>
    <lineage>
        <taxon>Bacteria</taxon>
        <taxon>Bacillati</taxon>
        <taxon>Actinomycetota</taxon>
        <taxon>Actinomycetes</taxon>
        <taxon>Micrococcales</taxon>
        <taxon>Cellulomonadaceae</taxon>
        <taxon>Cellulomonas</taxon>
    </lineage>
</organism>
<sequence>MDDDSDLAVVPASKAQLQALLQEDGSFERDFGMRVVAGLVEFDGMLEHAVATLDGGVEPRWSTHLFVHRRDRAVVGIGGFTGPPEDGAVEIGYSVAPEYRGAGVATAAARRLVAAAEQSGDVRLVVAHTLAAPGPSTAVLRRLGFVHVGEAVDPDEGQVWRWELALDPSGPAAR</sequence>
<reference evidence="2 3" key="1">
    <citation type="submission" date="2019-07" db="EMBL/GenBank/DDBJ databases">
        <title>Whole genome shotgun sequence of Cellulomonas aerilata NBRC 106308.</title>
        <authorList>
            <person name="Hosoyama A."/>
            <person name="Uohara A."/>
            <person name="Ohji S."/>
            <person name="Ichikawa N."/>
        </authorList>
    </citation>
    <scope>NUCLEOTIDE SEQUENCE [LARGE SCALE GENOMIC DNA]</scope>
    <source>
        <strain evidence="2 3">NBRC 106308</strain>
    </source>
</reference>
<name>A0A512DC90_9CELL</name>
<dbReference type="Pfam" id="PF13302">
    <property type="entry name" value="Acetyltransf_3"/>
    <property type="match status" value="1"/>
</dbReference>
<dbReference type="InterPro" id="IPR051531">
    <property type="entry name" value="N-acetyltransferase"/>
</dbReference>
<protein>
    <recommendedName>
        <fullName evidence="1">N-acetyltransferase domain-containing protein</fullName>
    </recommendedName>
</protein>
<dbReference type="InterPro" id="IPR000182">
    <property type="entry name" value="GNAT_dom"/>
</dbReference>